<dbReference type="PROSITE" id="PS00012">
    <property type="entry name" value="PHOSPHOPANTETHEINE"/>
    <property type="match status" value="1"/>
</dbReference>
<dbReference type="PROSITE" id="PS00455">
    <property type="entry name" value="AMP_BINDING"/>
    <property type="match status" value="1"/>
</dbReference>
<dbReference type="CDD" id="cd19544">
    <property type="entry name" value="E-C_NRPS"/>
    <property type="match status" value="1"/>
</dbReference>
<evidence type="ECO:0000256" key="3">
    <source>
        <dbReference type="ARBA" id="ARBA00022553"/>
    </source>
</evidence>
<dbReference type="InterPro" id="IPR020845">
    <property type="entry name" value="AMP-binding_CS"/>
</dbReference>
<dbReference type="Pfam" id="PF00668">
    <property type="entry name" value="Condensation"/>
    <property type="match status" value="1"/>
</dbReference>
<dbReference type="InterPro" id="IPR023213">
    <property type="entry name" value="CAT-like_dom_sf"/>
</dbReference>
<evidence type="ECO:0000256" key="2">
    <source>
        <dbReference type="ARBA" id="ARBA00022450"/>
    </source>
</evidence>
<dbReference type="SUPFAM" id="SSF56801">
    <property type="entry name" value="Acetyl-CoA synthetase-like"/>
    <property type="match status" value="2"/>
</dbReference>
<comment type="cofactor">
    <cofactor evidence="1">
        <name>pantetheine 4'-phosphate</name>
        <dbReference type="ChEBI" id="CHEBI:47942"/>
    </cofactor>
</comment>
<dbReference type="InterPro" id="IPR009081">
    <property type="entry name" value="PP-bd_ACP"/>
</dbReference>
<organism evidence="5">
    <name type="scientific">uncultured bacterium esnapd19</name>
    <dbReference type="NCBI Taxonomy" id="1366600"/>
    <lineage>
        <taxon>Bacteria</taxon>
        <taxon>environmental samples</taxon>
    </lineage>
</organism>
<dbReference type="GO" id="GO:0005737">
    <property type="term" value="C:cytoplasm"/>
    <property type="evidence" value="ECO:0007669"/>
    <property type="project" value="TreeGrafter"/>
</dbReference>
<dbReference type="Gene3D" id="1.10.1200.10">
    <property type="entry name" value="ACP-like"/>
    <property type="match status" value="1"/>
</dbReference>
<protein>
    <submittedName>
        <fullName evidence="5">Long-chain-fatty-acid--CoA ligase</fullName>
        <ecNumber evidence="5">6.2.1.3</ecNumber>
    </submittedName>
</protein>
<keyword evidence="3" id="KW-0597">Phosphoprotein</keyword>
<reference evidence="5" key="1">
    <citation type="journal article" date="2013" name="Proc. Natl. Acad. Sci. U.S.A.">
        <title>Mapping gene clusters within arrayed metagenomic libraries to expand the structural diversity of biomedically relevant natural products.</title>
        <authorList>
            <person name="Owen J.G."/>
            <person name="Reddy B.V."/>
            <person name="Ternei M.A."/>
            <person name="Charlop-Powers Z."/>
            <person name="Calle P.Y."/>
            <person name="Kim J.H."/>
            <person name="Brady S.F."/>
        </authorList>
    </citation>
    <scope>NUCLEOTIDE SEQUENCE</scope>
</reference>
<dbReference type="Gene3D" id="3.30.300.30">
    <property type="match status" value="1"/>
</dbReference>
<dbReference type="InterPro" id="IPR001242">
    <property type="entry name" value="Condensation_dom"/>
</dbReference>
<dbReference type="SUPFAM" id="SSF52777">
    <property type="entry name" value="CoA-dependent acyltransferases"/>
    <property type="match status" value="2"/>
</dbReference>
<dbReference type="AlphaFoldDB" id="S5UBU7"/>
<dbReference type="Pfam" id="PF00550">
    <property type="entry name" value="PP-binding"/>
    <property type="match status" value="1"/>
</dbReference>
<dbReference type="GO" id="GO:0043041">
    <property type="term" value="P:amino acid activation for nonribosomal peptide biosynthetic process"/>
    <property type="evidence" value="ECO:0007669"/>
    <property type="project" value="TreeGrafter"/>
</dbReference>
<dbReference type="GO" id="GO:0004467">
    <property type="term" value="F:long-chain fatty acid-CoA ligase activity"/>
    <property type="evidence" value="ECO:0007669"/>
    <property type="project" value="UniProtKB-EC"/>
</dbReference>
<dbReference type="Gene3D" id="3.40.50.12780">
    <property type="entry name" value="N-terminal domain of ligase-like"/>
    <property type="match status" value="1"/>
</dbReference>
<dbReference type="InterPro" id="IPR000873">
    <property type="entry name" value="AMP-dep_synth/lig_dom"/>
</dbReference>
<keyword evidence="5" id="KW-0436">Ligase</keyword>
<feature type="non-terminal residue" evidence="5">
    <location>
        <position position="1052"/>
    </location>
</feature>
<dbReference type="EMBL" id="KF264559">
    <property type="protein sequence ID" value="AGS49879.1"/>
    <property type="molecule type" value="Genomic_DNA"/>
</dbReference>
<dbReference type="FunFam" id="1.10.1200.10:FF:000016">
    <property type="entry name" value="Non-ribosomal peptide synthase"/>
    <property type="match status" value="1"/>
</dbReference>
<dbReference type="GO" id="GO:0072330">
    <property type="term" value="P:monocarboxylic acid biosynthetic process"/>
    <property type="evidence" value="ECO:0007669"/>
    <property type="project" value="UniProtKB-ARBA"/>
</dbReference>
<dbReference type="GO" id="GO:0044550">
    <property type="term" value="P:secondary metabolite biosynthetic process"/>
    <property type="evidence" value="ECO:0007669"/>
    <property type="project" value="TreeGrafter"/>
</dbReference>
<evidence type="ECO:0000259" key="4">
    <source>
        <dbReference type="PROSITE" id="PS50075"/>
    </source>
</evidence>
<dbReference type="GO" id="GO:0031177">
    <property type="term" value="F:phosphopantetheine binding"/>
    <property type="evidence" value="ECO:0007669"/>
    <property type="project" value="InterPro"/>
</dbReference>
<dbReference type="PANTHER" id="PTHR45527:SF1">
    <property type="entry name" value="FATTY ACID SYNTHASE"/>
    <property type="match status" value="1"/>
</dbReference>
<dbReference type="InterPro" id="IPR036736">
    <property type="entry name" value="ACP-like_sf"/>
</dbReference>
<sequence>MYGTTETTVHATFLAMDADLVADASSIVGRALPGWRAYVLDAGLQPAAPGVLGEVYLAGAGLAQGYLAQPALTGQRFVASPFAVGERMYRTGDLARWTRDGVLEYAGRTDEQVKIRGFRIEPGEVRAAVLEHPHVTQTAVRVREDVPGDLRLVAYVVADGPVDDLRAFLSTRLPAYMVPSAAVVLDELPLTVNGKLDRRALPAPEYTGSTSSRPPANATEQALCEVFAEVLRVDEVGVDDDFFALGGHSLLAVRLVEQVRARGVPVSVRALFSTPTPAGLAAAAPPEVVPVPANLIPDGCTELTPEMLPLVTLSPAEMERVVAAVDGGAANIADVYPLAPLQEGMLFHHLIAEGGTDAYVTVVVLEFDGRNRLDAFATALQQVVDRHDVYRTGVLWDGLAEPVQVVRRRAVLPVAEVTVDPQSADPAADLMASVGLAMDLSRPPLMDLHIAEHAGRWLGLLRMHHLVQDHTGMDQVLREVRQFMAGRGNALAPSLPFRDFVVQARAGQRDGAHEAFFAEMLGDVIEPTAPYGLLDVHGDGADTARLRLPVDDAVSTRIREVARRLDTTPATVWHVAWARVLAAVSGRDDVVFGTVLLGRMNAGTGRALGLFINTLPARLRSQRVGARTAVAEMRAQLAGLLEHEHAPLAVAQQASGIPADTPLFSSLFNYRHSGRGAEASREDDAALGIRTVYTRERQNYPVSVSVDDLGAGFAVNVDAVASVDLEALGAMVLTAVANLSAALAADADVPLRAVDVLDPTTRDRLVSGFNAGSVTTANESLVDLFEAQVRRSPDAIAVADVSYADLDAQANRIARLLLDRGVRRGSVVAVLMERGADAIAALLGVVKTGGVYLPVDPQQPAERAGFMAADAGAVCVLGSRPLGDLLLVTPTDAGGDGTPMTDAERGGPVLPDQPAYVIYTSGSTGTPKGCLVTHRNVVDLLAAAAQRFSFGPTDVWTCFHSLAFDFSVWEMWGALLSGGRLVIVPFDVSRSPAEFAGLLARERVTVLSQTPSAFYQLQAAAPAGLVLRYVIFGGEALDLKRLRDWCTAFPDT</sequence>
<dbReference type="PANTHER" id="PTHR45527">
    <property type="entry name" value="NONRIBOSOMAL PEPTIDE SYNTHETASE"/>
    <property type="match status" value="1"/>
</dbReference>
<accession>S5UBU7</accession>
<evidence type="ECO:0000313" key="5">
    <source>
        <dbReference type="EMBL" id="AGS49879.1"/>
    </source>
</evidence>
<dbReference type="SUPFAM" id="SSF47336">
    <property type="entry name" value="ACP-like"/>
    <property type="match status" value="1"/>
</dbReference>
<dbReference type="PROSITE" id="PS50075">
    <property type="entry name" value="CARRIER"/>
    <property type="match status" value="1"/>
</dbReference>
<dbReference type="InterPro" id="IPR025110">
    <property type="entry name" value="AMP-bd_C"/>
</dbReference>
<evidence type="ECO:0000256" key="1">
    <source>
        <dbReference type="ARBA" id="ARBA00001957"/>
    </source>
</evidence>
<dbReference type="SMART" id="SM00823">
    <property type="entry name" value="PKS_PP"/>
    <property type="match status" value="1"/>
</dbReference>
<dbReference type="EC" id="6.2.1.3" evidence="5"/>
<dbReference type="Gene3D" id="3.30.559.30">
    <property type="entry name" value="Nonribosomal peptide synthetase, condensation domain"/>
    <property type="match status" value="1"/>
</dbReference>
<dbReference type="InterPro" id="IPR042099">
    <property type="entry name" value="ANL_N_sf"/>
</dbReference>
<dbReference type="Pfam" id="PF13193">
    <property type="entry name" value="AMP-binding_C"/>
    <property type="match status" value="1"/>
</dbReference>
<dbReference type="InterPro" id="IPR020806">
    <property type="entry name" value="PKS_PP-bd"/>
</dbReference>
<dbReference type="InterPro" id="IPR045851">
    <property type="entry name" value="AMP-bd_C_sf"/>
</dbReference>
<dbReference type="Gene3D" id="3.30.559.10">
    <property type="entry name" value="Chloramphenicol acetyltransferase-like domain"/>
    <property type="match status" value="1"/>
</dbReference>
<dbReference type="Pfam" id="PF00501">
    <property type="entry name" value="AMP-binding"/>
    <property type="match status" value="2"/>
</dbReference>
<keyword evidence="2" id="KW-0596">Phosphopantetheine</keyword>
<dbReference type="FunFam" id="3.30.300.30:FF:000010">
    <property type="entry name" value="Enterobactin synthetase component F"/>
    <property type="match status" value="1"/>
</dbReference>
<dbReference type="Gene3D" id="3.40.50.980">
    <property type="match status" value="2"/>
</dbReference>
<feature type="domain" description="Carrier" evidence="4">
    <location>
        <begin position="214"/>
        <end position="288"/>
    </location>
</feature>
<proteinExistence type="predicted"/>
<name>S5UBU7_9BACT</name>
<dbReference type="InterPro" id="IPR006162">
    <property type="entry name" value="Ppantetheine_attach_site"/>
</dbReference>